<evidence type="ECO:0000313" key="2">
    <source>
        <dbReference type="EMBL" id="CAD7003182.1"/>
    </source>
</evidence>
<proteinExistence type="predicted"/>
<dbReference type="AlphaFoldDB" id="A0A811UVG5"/>
<evidence type="ECO:0000256" key="1">
    <source>
        <dbReference type="SAM" id="MobiDB-lite"/>
    </source>
</evidence>
<keyword evidence="3" id="KW-1185">Reference proteome</keyword>
<organism evidence="2 3">
    <name type="scientific">Ceratitis capitata</name>
    <name type="common">Mediterranean fruit fly</name>
    <name type="synonym">Tephritis capitata</name>
    <dbReference type="NCBI Taxonomy" id="7213"/>
    <lineage>
        <taxon>Eukaryota</taxon>
        <taxon>Metazoa</taxon>
        <taxon>Ecdysozoa</taxon>
        <taxon>Arthropoda</taxon>
        <taxon>Hexapoda</taxon>
        <taxon>Insecta</taxon>
        <taxon>Pterygota</taxon>
        <taxon>Neoptera</taxon>
        <taxon>Endopterygota</taxon>
        <taxon>Diptera</taxon>
        <taxon>Brachycera</taxon>
        <taxon>Muscomorpha</taxon>
        <taxon>Tephritoidea</taxon>
        <taxon>Tephritidae</taxon>
        <taxon>Ceratitis</taxon>
        <taxon>Ceratitis</taxon>
    </lineage>
</organism>
<sequence>MIFHAVKEDSSGNNHGNDDGSEGGSGGFYGEFSVYFINTIQNCYRKAGFSEIGERLSDSDPEDQNVCTEDNNVEIQSVEQSDVMDTSDSMEESNEDICEPITSYNEALKLVEPLKQFAKIIL</sequence>
<feature type="compositionally biased region" description="Basic and acidic residues" evidence="1">
    <location>
        <begin position="1"/>
        <end position="10"/>
    </location>
</feature>
<evidence type="ECO:0000313" key="3">
    <source>
        <dbReference type="Proteomes" id="UP000606786"/>
    </source>
</evidence>
<comment type="caution">
    <text evidence="2">The sequence shown here is derived from an EMBL/GenBank/DDBJ whole genome shotgun (WGS) entry which is preliminary data.</text>
</comment>
<gene>
    <name evidence="2" type="ORF">CCAP1982_LOCUS11644</name>
</gene>
<dbReference type="OrthoDB" id="9909311at2759"/>
<accession>A0A811UVG5</accession>
<protein>
    <submittedName>
        <fullName evidence="2">(Mediterranean fruit fly) hypothetical protein</fullName>
    </submittedName>
</protein>
<dbReference type="EMBL" id="CAJHJT010000034">
    <property type="protein sequence ID" value="CAD7003182.1"/>
    <property type="molecule type" value="Genomic_DNA"/>
</dbReference>
<dbReference type="Proteomes" id="UP000606786">
    <property type="component" value="Unassembled WGS sequence"/>
</dbReference>
<name>A0A811UVG5_CERCA</name>
<reference evidence="2" key="1">
    <citation type="submission" date="2020-11" db="EMBL/GenBank/DDBJ databases">
        <authorList>
            <person name="Whitehead M."/>
        </authorList>
    </citation>
    <scope>NUCLEOTIDE SEQUENCE</scope>
    <source>
        <strain evidence="2">EGII</strain>
    </source>
</reference>
<feature type="region of interest" description="Disordered" evidence="1">
    <location>
        <begin position="1"/>
        <end position="24"/>
    </location>
</feature>